<feature type="domain" description="HRDC" evidence="12">
    <location>
        <begin position="661"/>
        <end position="741"/>
    </location>
</feature>
<dbReference type="PROSITE" id="PS51194">
    <property type="entry name" value="HELICASE_CTER"/>
    <property type="match status" value="1"/>
</dbReference>
<dbReference type="InterPro" id="IPR027417">
    <property type="entry name" value="P-loop_NTPase"/>
</dbReference>
<dbReference type="GO" id="GO:0006260">
    <property type="term" value="P:DNA replication"/>
    <property type="evidence" value="ECO:0007669"/>
    <property type="project" value="InterPro"/>
</dbReference>
<comment type="catalytic activity">
    <reaction evidence="9 10">
        <text>Couples ATP hydrolysis with the unwinding of duplex DNA by translocating in the 3'-5' direction.</text>
        <dbReference type="EC" id="5.6.2.4"/>
    </reaction>
</comment>
<dbReference type="GO" id="GO:0043138">
    <property type="term" value="F:3'-5' DNA helicase activity"/>
    <property type="evidence" value="ECO:0007669"/>
    <property type="project" value="UniProtKB-EC"/>
</dbReference>
<dbReference type="Gene3D" id="3.40.50.300">
    <property type="entry name" value="P-loop containing nucleotide triphosphate hydrolases"/>
    <property type="match status" value="2"/>
</dbReference>
<gene>
    <name evidence="15" type="ORF">LOD99_5825</name>
</gene>
<evidence type="ECO:0000256" key="4">
    <source>
        <dbReference type="ARBA" id="ARBA00022801"/>
    </source>
</evidence>
<keyword evidence="8" id="KW-0413">Isomerase</keyword>
<dbReference type="Proteomes" id="UP001165289">
    <property type="component" value="Unassembled WGS sequence"/>
</dbReference>
<dbReference type="Pfam" id="PF09382">
    <property type="entry name" value="RQC"/>
    <property type="match status" value="1"/>
</dbReference>
<dbReference type="GO" id="GO:0016787">
    <property type="term" value="F:hydrolase activity"/>
    <property type="evidence" value="ECO:0007669"/>
    <property type="project" value="UniProtKB-KW"/>
</dbReference>
<protein>
    <recommendedName>
        <fullName evidence="10">ATP-dependent DNA helicase</fullName>
        <ecNumber evidence="10">5.6.2.4</ecNumber>
    </recommendedName>
</protein>
<dbReference type="InterPro" id="IPR011545">
    <property type="entry name" value="DEAD/DEAH_box_helicase_dom"/>
</dbReference>
<dbReference type="PANTHER" id="PTHR13710:SF120">
    <property type="entry name" value="BIFUNCTIONAL 3'-5' EXONUCLEASE_ATP-DEPENDENT HELICASE WRN"/>
    <property type="match status" value="1"/>
</dbReference>
<dbReference type="InterPro" id="IPR001650">
    <property type="entry name" value="Helicase_C-like"/>
</dbReference>
<dbReference type="Pfam" id="PF00271">
    <property type="entry name" value="Helicase_C"/>
    <property type="match status" value="1"/>
</dbReference>
<dbReference type="GO" id="GO:0005634">
    <property type="term" value="C:nucleus"/>
    <property type="evidence" value="ECO:0007669"/>
    <property type="project" value="UniProtKB-SubCell"/>
</dbReference>
<dbReference type="PANTHER" id="PTHR13710">
    <property type="entry name" value="DNA HELICASE RECQ FAMILY MEMBER"/>
    <property type="match status" value="1"/>
</dbReference>
<comment type="catalytic activity">
    <reaction evidence="10">
        <text>ATP + H2O = ADP + phosphate + H(+)</text>
        <dbReference type="Rhea" id="RHEA:13065"/>
        <dbReference type="ChEBI" id="CHEBI:15377"/>
        <dbReference type="ChEBI" id="CHEBI:15378"/>
        <dbReference type="ChEBI" id="CHEBI:30616"/>
        <dbReference type="ChEBI" id="CHEBI:43474"/>
        <dbReference type="ChEBI" id="CHEBI:456216"/>
    </reaction>
</comment>
<dbReference type="SUPFAM" id="SSF46785">
    <property type="entry name" value="Winged helix' DNA-binding domain"/>
    <property type="match status" value="1"/>
</dbReference>
<dbReference type="CDD" id="cd17920">
    <property type="entry name" value="DEXHc_RecQ"/>
    <property type="match status" value="1"/>
</dbReference>
<dbReference type="SMART" id="SM00490">
    <property type="entry name" value="HELICc"/>
    <property type="match status" value="1"/>
</dbReference>
<dbReference type="SUPFAM" id="SSF47819">
    <property type="entry name" value="HRDC-like"/>
    <property type="match status" value="1"/>
</dbReference>
<evidence type="ECO:0000256" key="7">
    <source>
        <dbReference type="ARBA" id="ARBA00023125"/>
    </source>
</evidence>
<dbReference type="GO" id="GO:0005524">
    <property type="term" value="F:ATP binding"/>
    <property type="evidence" value="ECO:0007669"/>
    <property type="project" value="UniProtKB-KW"/>
</dbReference>
<keyword evidence="6 10" id="KW-0067">ATP-binding</keyword>
<feature type="region of interest" description="Disordered" evidence="11">
    <location>
        <begin position="925"/>
        <end position="947"/>
    </location>
</feature>
<comment type="caution">
    <text evidence="15">The sequence shown here is derived from an EMBL/GenBank/DDBJ whole genome shotgun (WGS) entry which is preliminary data.</text>
</comment>
<comment type="similarity">
    <text evidence="2 10">Belongs to the helicase family. RecQ subfamily.</text>
</comment>
<comment type="subcellular location">
    <subcellularLocation>
        <location evidence="10">Nucleus</location>
    </subcellularLocation>
</comment>
<dbReference type="InterPro" id="IPR036390">
    <property type="entry name" value="WH_DNA-bd_sf"/>
</dbReference>
<comment type="cofactor">
    <cofactor evidence="1">
        <name>Zn(2+)</name>
        <dbReference type="ChEBI" id="CHEBI:29105"/>
    </cofactor>
</comment>
<dbReference type="GO" id="GO:0005694">
    <property type="term" value="C:chromosome"/>
    <property type="evidence" value="ECO:0007669"/>
    <property type="project" value="TreeGrafter"/>
</dbReference>
<keyword evidence="5 10" id="KW-0347">Helicase</keyword>
<dbReference type="InterPro" id="IPR010997">
    <property type="entry name" value="HRDC-like_sf"/>
</dbReference>
<dbReference type="SMART" id="SM00487">
    <property type="entry name" value="DEXDc"/>
    <property type="match status" value="1"/>
</dbReference>
<evidence type="ECO:0000259" key="13">
    <source>
        <dbReference type="PROSITE" id="PS51192"/>
    </source>
</evidence>
<feature type="domain" description="Helicase C-terminal" evidence="14">
    <location>
        <begin position="280"/>
        <end position="429"/>
    </location>
</feature>
<dbReference type="PROSITE" id="PS51192">
    <property type="entry name" value="HELICASE_ATP_BIND_1"/>
    <property type="match status" value="1"/>
</dbReference>
<dbReference type="GO" id="GO:0005737">
    <property type="term" value="C:cytoplasm"/>
    <property type="evidence" value="ECO:0007669"/>
    <property type="project" value="TreeGrafter"/>
</dbReference>
<accession>A0AAV7JNH0</accession>
<dbReference type="InterPro" id="IPR044876">
    <property type="entry name" value="HRDC_dom_sf"/>
</dbReference>
<dbReference type="EMBL" id="JAKMXF010000311">
    <property type="protein sequence ID" value="KAI6650388.1"/>
    <property type="molecule type" value="Genomic_DNA"/>
</dbReference>
<dbReference type="CDD" id="cd18794">
    <property type="entry name" value="SF2_C_RecQ"/>
    <property type="match status" value="1"/>
</dbReference>
<evidence type="ECO:0000256" key="9">
    <source>
        <dbReference type="ARBA" id="ARBA00034617"/>
    </source>
</evidence>
<dbReference type="GO" id="GO:0000724">
    <property type="term" value="P:double-strand break repair via homologous recombination"/>
    <property type="evidence" value="ECO:0007669"/>
    <property type="project" value="TreeGrafter"/>
</dbReference>
<keyword evidence="10" id="KW-0539">Nucleus</keyword>
<dbReference type="NCBIfam" id="TIGR00614">
    <property type="entry name" value="recQ_fam"/>
    <property type="match status" value="1"/>
</dbReference>
<reference evidence="15 16" key="1">
    <citation type="journal article" date="2023" name="BMC Biol.">
        <title>The compact genome of the sponge Oopsacas minuta (Hexactinellida) is lacking key metazoan core genes.</title>
        <authorList>
            <person name="Santini S."/>
            <person name="Schenkelaars Q."/>
            <person name="Jourda C."/>
            <person name="Duchesne M."/>
            <person name="Belahbib H."/>
            <person name="Rocher C."/>
            <person name="Selva M."/>
            <person name="Riesgo A."/>
            <person name="Vervoort M."/>
            <person name="Leys S.P."/>
            <person name="Kodjabachian L."/>
            <person name="Le Bivic A."/>
            <person name="Borchiellini C."/>
            <person name="Claverie J.M."/>
            <person name="Renard E."/>
        </authorList>
    </citation>
    <scope>NUCLEOTIDE SEQUENCE [LARGE SCALE GENOMIC DNA]</scope>
    <source>
        <strain evidence="15">SPO-2</strain>
    </source>
</reference>
<keyword evidence="4 10" id="KW-0378">Hydrolase</keyword>
<evidence type="ECO:0000256" key="2">
    <source>
        <dbReference type="ARBA" id="ARBA00005446"/>
    </source>
</evidence>
<name>A0AAV7JNH0_9METZ</name>
<dbReference type="AlphaFoldDB" id="A0AAV7JNH0"/>
<keyword evidence="3 10" id="KW-0547">Nucleotide-binding</keyword>
<keyword evidence="7" id="KW-0238">DNA-binding</keyword>
<dbReference type="InterPro" id="IPR004589">
    <property type="entry name" value="DNA_helicase_ATP-dep_RecQ"/>
</dbReference>
<dbReference type="SMART" id="SM00341">
    <property type="entry name" value="HRDC"/>
    <property type="match status" value="1"/>
</dbReference>
<dbReference type="Pfam" id="PF00570">
    <property type="entry name" value="HRDC"/>
    <property type="match status" value="1"/>
</dbReference>
<dbReference type="SUPFAM" id="SSF52540">
    <property type="entry name" value="P-loop containing nucleoside triphosphate hydrolases"/>
    <property type="match status" value="1"/>
</dbReference>
<feature type="domain" description="Helicase ATP-binding" evidence="13">
    <location>
        <begin position="77"/>
        <end position="246"/>
    </location>
</feature>
<dbReference type="GO" id="GO:0003677">
    <property type="term" value="F:DNA binding"/>
    <property type="evidence" value="ECO:0007669"/>
    <property type="project" value="UniProtKB-KW"/>
</dbReference>
<dbReference type="FunFam" id="3.40.50.300:FF:001389">
    <property type="entry name" value="ATP-dependent DNA helicase RecQ"/>
    <property type="match status" value="1"/>
</dbReference>
<dbReference type="InterPro" id="IPR018982">
    <property type="entry name" value="RQC_domain"/>
</dbReference>
<dbReference type="InterPro" id="IPR032284">
    <property type="entry name" value="RecQ_Zn-bd"/>
</dbReference>
<dbReference type="Gene3D" id="1.10.10.10">
    <property type="entry name" value="Winged helix-like DNA-binding domain superfamily/Winged helix DNA-binding domain"/>
    <property type="match status" value="1"/>
</dbReference>
<dbReference type="Pfam" id="PF16124">
    <property type="entry name" value="RecQ_Zn_bind"/>
    <property type="match status" value="1"/>
</dbReference>
<dbReference type="InterPro" id="IPR036388">
    <property type="entry name" value="WH-like_DNA-bd_sf"/>
</dbReference>
<feature type="compositionally biased region" description="Basic residues" evidence="11">
    <location>
        <begin position="938"/>
        <end position="947"/>
    </location>
</feature>
<evidence type="ECO:0000256" key="8">
    <source>
        <dbReference type="ARBA" id="ARBA00023235"/>
    </source>
</evidence>
<evidence type="ECO:0000259" key="12">
    <source>
        <dbReference type="PROSITE" id="PS50967"/>
    </source>
</evidence>
<evidence type="ECO:0000256" key="11">
    <source>
        <dbReference type="SAM" id="MobiDB-lite"/>
    </source>
</evidence>
<dbReference type="Gene3D" id="1.10.150.80">
    <property type="entry name" value="HRDC domain"/>
    <property type="match status" value="1"/>
</dbReference>
<sequence>MAHEFINLDIESFMLDDDDDDPIYSLKKSTLSPEPILTSDNSHPNQDHLRVLKSEFGHSQFKPTQWTVISTILDNYSRPSSMLQDQCIVMATGFGKSLCYQFVPVYKQSLALVISPLISLMQDQVRLMEMRGIPAIFLGSGQENSSLALSRLYQNEFRLLYISPEYCINAGPEFIANLHKQVPICLVAIDEAHCVSSWGHDFRPEYGELSQLREWLPEVPFLALTATASELVRKDIVSRLSLRNTAIRTSTLNRPNQYFEIHQKSKDIETDMKMLLHSDNPSSLLKKYTFNGSCIVYCISRNATEEVSGVLSNMGVKCDYYHAGLTPKRRREIHNNFVRDEIECIIATVAFGMGIDKPDIRLVIHYGAPREMESYMQEAGRAGRDGLPCRCVVFYSAKDFNILQRIVLSGLDWNASLKEHRAKMMQKMEKFLCSCSCRRQQLLEHFDEVYNPDEEIHCCDFCTRKLREKKTGLNTFNADKTRDFTQEAKLLLESVRCRDGRVGVGQHAYLLTGSSQTSEWLKSHHLYGTGKNRNYKWWMAFGRLLQYESYLDIKPVSHGYGSTISISQKAKDFLANCEIGKSDYVKLIPTPEMDKATGHSTISYPSKPSTSNLPSYKVVQINTNTVYQSSLLLPQISNEMSYELVKRSEESSQDELTPEQEQMQQNLYLRLLVVRNQLASKFDCAPYMICSNRLATNLATIRPSNIENLKQIDLVSHIFCNRYGEAFLEEIKNFCVENPEMKADSFTKAQVTLERSPLKKRTVANPDLDGLNLAVYERYSKDRLSIAEICEHYSMTSDIVYSCLNQALDAGYLVDYRKLGLDQGIERLILDVVRAPPINSDLSMTNKIKDLLKHLPEWMIDMSLTLIRITFGMNVIIPTTQQLSQHIQTSSNTSQTSLPLLERNSSTLTVKPNFSSQISVYPETQVGGATKESSESRPKKRKLPNWL</sequence>
<dbReference type="InterPro" id="IPR014001">
    <property type="entry name" value="Helicase_ATP-bd"/>
</dbReference>
<evidence type="ECO:0000256" key="3">
    <source>
        <dbReference type="ARBA" id="ARBA00022741"/>
    </source>
</evidence>
<dbReference type="GO" id="GO:0009378">
    <property type="term" value="F:four-way junction helicase activity"/>
    <property type="evidence" value="ECO:0007669"/>
    <property type="project" value="TreeGrafter"/>
</dbReference>
<dbReference type="InterPro" id="IPR002121">
    <property type="entry name" value="HRDC_dom"/>
</dbReference>
<dbReference type="EC" id="5.6.2.4" evidence="10"/>
<evidence type="ECO:0000259" key="14">
    <source>
        <dbReference type="PROSITE" id="PS51194"/>
    </source>
</evidence>
<evidence type="ECO:0000313" key="15">
    <source>
        <dbReference type="EMBL" id="KAI6650388.1"/>
    </source>
</evidence>
<evidence type="ECO:0000256" key="5">
    <source>
        <dbReference type="ARBA" id="ARBA00022806"/>
    </source>
</evidence>
<proteinExistence type="inferred from homology"/>
<evidence type="ECO:0000313" key="16">
    <source>
        <dbReference type="Proteomes" id="UP001165289"/>
    </source>
</evidence>
<keyword evidence="16" id="KW-1185">Reference proteome</keyword>
<dbReference type="SMART" id="SM00956">
    <property type="entry name" value="RQC"/>
    <property type="match status" value="1"/>
</dbReference>
<organism evidence="15 16">
    <name type="scientific">Oopsacas minuta</name>
    <dbReference type="NCBI Taxonomy" id="111878"/>
    <lineage>
        <taxon>Eukaryota</taxon>
        <taxon>Metazoa</taxon>
        <taxon>Porifera</taxon>
        <taxon>Hexactinellida</taxon>
        <taxon>Hexasterophora</taxon>
        <taxon>Lyssacinosida</taxon>
        <taxon>Leucopsacidae</taxon>
        <taxon>Oopsacas</taxon>
    </lineage>
</organism>
<evidence type="ECO:0000256" key="10">
    <source>
        <dbReference type="RuleBase" id="RU364117"/>
    </source>
</evidence>
<evidence type="ECO:0000256" key="6">
    <source>
        <dbReference type="ARBA" id="ARBA00022840"/>
    </source>
</evidence>
<evidence type="ECO:0000256" key="1">
    <source>
        <dbReference type="ARBA" id="ARBA00001947"/>
    </source>
</evidence>
<dbReference type="Pfam" id="PF00270">
    <property type="entry name" value="DEAD"/>
    <property type="match status" value="1"/>
</dbReference>
<dbReference type="PROSITE" id="PS50967">
    <property type="entry name" value="HRDC"/>
    <property type="match status" value="1"/>
</dbReference>